<comment type="cofactor">
    <cofactor evidence="1">
        <name>Fe cation</name>
        <dbReference type="ChEBI" id="CHEBI:24875"/>
    </cofactor>
</comment>
<dbReference type="Gene3D" id="3.40.50.1970">
    <property type="match status" value="1"/>
</dbReference>
<evidence type="ECO:0000256" key="2">
    <source>
        <dbReference type="ARBA" id="ARBA00007358"/>
    </source>
</evidence>
<dbReference type="PANTHER" id="PTHR43633:SF1">
    <property type="entry name" value="ALCOHOL DEHYDROGENASE YQHD"/>
    <property type="match status" value="1"/>
</dbReference>
<protein>
    <submittedName>
        <fullName evidence="6">Uncharacterized protein</fullName>
    </submittedName>
</protein>
<dbReference type="GO" id="GO:0008106">
    <property type="term" value="F:alcohol dehydrogenase (NADP+) activity"/>
    <property type="evidence" value="ECO:0007669"/>
    <property type="project" value="TreeGrafter"/>
</dbReference>
<organism evidence="6 7">
    <name type="scientific">Succinivibrio dextrinosolvens DSM 3072</name>
    <dbReference type="NCBI Taxonomy" id="1123324"/>
    <lineage>
        <taxon>Bacteria</taxon>
        <taxon>Pseudomonadati</taxon>
        <taxon>Pseudomonadota</taxon>
        <taxon>Gammaproteobacteria</taxon>
        <taxon>Aeromonadales</taxon>
        <taxon>Succinivibrionaceae</taxon>
        <taxon>Succinivibrio</taxon>
    </lineage>
</organism>
<dbReference type="CDD" id="cd08187">
    <property type="entry name" value="BDH"/>
    <property type="match status" value="1"/>
</dbReference>
<evidence type="ECO:0000256" key="3">
    <source>
        <dbReference type="ARBA" id="ARBA00023002"/>
    </source>
</evidence>
<evidence type="ECO:0000259" key="4">
    <source>
        <dbReference type="Pfam" id="PF00465"/>
    </source>
</evidence>
<dbReference type="Proteomes" id="UP000242432">
    <property type="component" value="Unassembled WGS sequence"/>
</dbReference>
<proteinExistence type="inferred from homology"/>
<dbReference type="InterPro" id="IPR044731">
    <property type="entry name" value="BDH-like"/>
</dbReference>
<evidence type="ECO:0000259" key="5">
    <source>
        <dbReference type="Pfam" id="PF25137"/>
    </source>
</evidence>
<dbReference type="RefSeq" id="WP_078929408.1">
    <property type="nucleotide sequence ID" value="NZ_FUXX01000050.1"/>
</dbReference>
<accession>A0A1T4VV22</accession>
<name>A0A1T4VV22_9GAMM</name>
<dbReference type="STRING" id="83771.SAMN02910357_01853"/>
<dbReference type="InterPro" id="IPR001670">
    <property type="entry name" value="ADH_Fe/GldA"/>
</dbReference>
<dbReference type="EMBL" id="FUXX01000050">
    <property type="protein sequence ID" value="SKA68787.1"/>
    <property type="molecule type" value="Genomic_DNA"/>
</dbReference>
<dbReference type="GO" id="GO:0005829">
    <property type="term" value="C:cytosol"/>
    <property type="evidence" value="ECO:0007669"/>
    <property type="project" value="TreeGrafter"/>
</dbReference>
<feature type="domain" description="Alcohol dehydrogenase iron-type/glycerol dehydrogenase GldA" evidence="4">
    <location>
        <begin position="8"/>
        <end position="180"/>
    </location>
</feature>
<feature type="domain" description="Fe-containing alcohol dehydrogenase-like C-terminal" evidence="5">
    <location>
        <begin position="194"/>
        <end position="395"/>
    </location>
</feature>
<evidence type="ECO:0000313" key="7">
    <source>
        <dbReference type="Proteomes" id="UP000242432"/>
    </source>
</evidence>
<comment type="similarity">
    <text evidence="2">Belongs to the iron-containing alcohol dehydrogenase family.</text>
</comment>
<dbReference type="Pfam" id="PF00465">
    <property type="entry name" value="Fe-ADH"/>
    <property type="match status" value="1"/>
</dbReference>
<evidence type="ECO:0000256" key="1">
    <source>
        <dbReference type="ARBA" id="ARBA00001962"/>
    </source>
</evidence>
<dbReference type="GO" id="GO:1990002">
    <property type="term" value="F:methylglyoxal reductase (NADPH) (acetol producing) activity"/>
    <property type="evidence" value="ECO:0007669"/>
    <property type="project" value="TreeGrafter"/>
</dbReference>
<reference evidence="7" key="1">
    <citation type="submission" date="2017-02" db="EMBL/GenBank/DDBJ databases">
        <authorList>
            <person name="Varghese N."/>
            <person name="Submissions S."/>
        </authorList>
    </citation>
    <scope>NUCLEOTIDE SEQUENCE [LARGE SCALE GENOMIC DNA]</scope>
    <source>
        <strain evidence="7">DSM 3072</strain>
    </source>
</reference>
<sequence>MQISFFNPTRLVFGKGKLKELGSYAKEYGKKALIVYGGGSIKKNGVFDSAIASLKEAGIEYVECGGIEPNPKIDSVRRGIDLIRKNGCDLIIAIGGGSAMDCSKAIGAGALYDGDPWDMIFHGQENVYIPTRCMPIITVPTLAATGSEMNPGAVISNSETHEKSFVQTDALFPKVAVVDPTLTITVPKNQTGYGVCDIIVHLTESYFNGVDGTPIQDDFALATIKNCMQYGLKAYQDGSDLEAREQVQWSSILALNGFVNCGTNGGFPVHMIEHTVSGIYDITHAAGLAIINPSWMRFAITHGGNVDKFARFASYLFGIQNDGDKVKTALAGVDEYEKFLKKIGCPVRFSELDIDESNYEKIADVTLKVIHDGEGKLPARPSLSKADIMNILKSAS</sequence>
<dbReference type="Pfam" id="PF25137">
    <property type="entry name" value="ADH_Fe_C"/>
    <property type="match status" value="1"/>
</dbReference>
<dbReference type="PANTHER" id="PTHR43633">
    <property type="entry name" value="ALCOHOL DEHYDROGENASE YQHD"/>
    <property type="match status" value="1"/>
</dbReference>
<keyword evidence="7" id="KW-1185">Reference proteome</keyword>
<evidence type="ECO:0000313" key="6">
    <source>
        <dbReference type="EMBL" id="SKA68787.1"/>
    </source>
</evidence>
<dbReference type="AlphaFoldDB" id="A0A1T4VV22"/>
<dbReference type="InterPro" id="IPR056798">
    <property type="entry name" value="ADH_Fe_C"/>
</dbReference>
<dbReference type="SUPFAM" id="SSF56796">
    <property type="entry name" value="Dehydroquinate synthase-like"/>
    <property type="match status" value="1"/>
</dbReference>
<dbReference type="GO" id="GO:1990362">
    <property type="term" value="F:butanol dehydrogenase (NAD+) activity"/>
    <property type="evidence" value="ECO:0007669"/>
    <property type="project" value="InterPro"/>
</dbReference>
<dbReference type="GO" id="GO:0046872">
    <property type="term" value="F:metal ion binding"/>
    <property type="evidence" value="ECO:0007669"/>
    <property type="project" value="InterPro"/>
</dbReference>
<keyword evidence="3" id="KW-0560">Oxidoreductase</keyword>
<dbReference type="Gene3D" id="1.20.1090.10">
    <property type="entry name" value="Dehydroquinate synthase-like - alpha domain"/>
    <property type="match status" value="1"/>
</dbReference>
<gene>
    <name evidence="6" type="ORF">SAMN02745213_02088</name>
</gene>
<dbReference type="FunFam" id="3.40.50.1970:FF:000003">
    <property type="entry name" value="Alcohol dehydrogenase, iron-containing"/>
    <property type="match status" value="1"/>
</dbReference>